<evidence type="ECO:0000256" key="6">
    <source>
        <dbReference type="ARBA" id="ARBA00023136"/>
    </source>
</evidence>
<keyword evidence="2 7" id="KW-0812">Transmembrane</keyword>
<feature type="transmembrane region" description="Helical" evidence="7">
    <location>
        <begin position="117"/>
        <end position="139"/>
    </location>
</feature>
<dbReference type="GO" id="GO:0043953">
    <property type="term" value="P:protein transport by the Tat complex"/>
    <property type="evidence" value="ECO:0007669"/>
    <property type="project" value="UniProtKB-UniRule"/>
</dbReference>
<feature type="transmembrane region" description="Helical" evidence="7">
    <location>
        <begin position="170"/>
        <end position="190"/>
    </location>
</feature>
<reference evidence="8 9" key="1">
    <citation type="submission" date="2020-07" db="EMBL/GenBank/DDBJ databases">
        <title>Sequencing the genomes of 1000 actinobacteria strains.</title>
        <authorList>
            <person name="Klenk H.-P."/>
        </authorList>
    </citation>
    <scope>NUCLEOTIDE SEQUENCE [LARGE SCALE GENOMIC DNA]</scope>
    <source>
        <strain evidence="8 9">DSM 15165</strain>
    </source>
</reference>
<dbReference type="NCBIfam" id="TIGR00945">
    <property type="entry name" value="tatC"/>
    <property type="match status" value="1"/>
</dbReference>
<comment type="function">
    <text evidence="7">Part of the twin-arginine translocation (Tat) system that transports large folded proteins containing a characteristic twin-arginine motif in their signal peptide across membranes. Together with TatB, TatC is part of a receptor directly interacting with Tat signal peptides.</text>
</comment>
<evidence type="ECO:0000256" key="3">
    <source>
        <dbReference type="ARBA" id="ARBA00022927"/>
    </source>
</evidence>
<gene>
    <name evidence="7" type="primary">tatC</name>
    <name evidence="8" type="ORF">HNR13_002456</name>
</gene>
<evidence type="ECO:0000256" key="1">
    <source>
        <dbReference type="ARBA" id="ARBA00004141"/>
    </source>
</evidence>
<comment type="caution">
    <text evidence="8">The sequence shown here is derived from an EMBL/GenBank/DDBJ whole genome shotgun (WGS) entry which is preliminary data.</text>
</comment>
<feature type="transmembrane region" description="Helical" evidence="7">
    <location>
        <begin position="226"/>
        <end position="246"/>
    </location>
</feature>
<feature type="transmembrane region" description="Helical" evidence="7">
    <location>
        <begin position="202"/>
        <end position="220"/>
    </location>
</feature>
<dbReference type="PRINTS" id="PR01840">
    <property type="entry name" value="TATCFAMILY"/>
</dbReference>
<evidence type="ECO:0000256" key="2">
    <source>
        <dbReference type="ARBA" id="ARBA00022692"/>
    </source>
</evidence>
<dbReference type="Pfam" id="PF00902">
    <property type="entry name" value="TatC"/>
    <property type="match status" value="1"/>
</dbReference>
<accession>A0A853CV33</accession>
<dbReference type="EMBL" id="JACCFL010000001">
    <property type="protein sequence ID" value="NYJ24169.1"/>
    <property type="molecule type" value="Genomic_DNA"/>
</dbReference>
<dbReference type="HAMAP" id="MF_00902">
    <property type="entry name" value="TatC"/>
    <property type="match status" value="1"/>
</dbReference>
<keyword evidence="4 7" id="KW-1133">Transmembrane helix</keyword>
<evidence type="ECO:0000256" key="7">
    <source>
        <dbReference type="HAMAP-Rule" id="MF_00902"/>
    </source>
</evidence>
<dbReference type="GO" id="GO:0065002">
    <property type="term" value="P:intracellular protein transmembrane transport"/>
    <property type="evidence" value="ECO:0007669"/>
    <property type="project" value="TreeGrafter"/>
</dbReference>
<feature type="transmembrane region" description="Helical" evidence="7">
    <location>
        <begin position="84"/>
        <end position="105"/>
    </location>
</feature>
<evidence type="ECO:0000256" key="4">
    <source>
        <dbReference type="ARBA" id="ARBA00022989"/>
    </source>
</evidence>
<dbReference type="GO" id="GO:0009977">
    <property type="term" value="F:proton motive force dependent protein transmembrane transporter activity"/>
    <property type="evidence" value="ECO:0007669"/>
    <property type="project" value="TreeGrafter"/>
</dbReference>
<evidence type="ECO:0000313" key="9">
    <source>
        <dbReference type="Proteomes" id="UP000578352"/>
    </source>
</evidence>
<sequence>MASTKRGKNREGRMSLAEHFIELRKRLFRAALGLLVGAVVGWILAGPVMDALRSPITEIAKQQGREAMLNYGSITGAFDLKMQMAITIGVIVSSPVWLWQIWAFFVPALTRKELKYAFGFFFTAVPLFIAGGVAGWLLVPHMVGLLTSFAPEQDSAIIDAKTYIDFVTKLVLAVGVAFVLPVFLVLLNFVGVLSAKSIIASWRWAIILIALFTAIATPAADVLSMFLLAVPMVLLYFGAYAVAWLHDRRAAKAAMRLEAELAA</sequence>
<feature type="transmembrane region" description="Helical" evidence="7">
    <location>
        <begin position="27"/>
        <end position="45"/>
    </location>
</feature>
<comment type="subcellular location">
    <subcellularLocation>
        <location evidence="7">Cell membrane</location>
        <topology evidence="7">Multi-pass membrane protein</topology>
    </subcellularLocation>
    <subcellularLocation>
        <location evidence="1">Membrane</location>
        <topology evidence="1">Multi-pass membrane protein</topology>
    </subcellularLocation>
</comment>
<dbReference type="InterPro" id="IPR002033">
    <property type="entry name" value="TatC"/>
</dbReference>
<protein>
    <recommendedName>
        <fullName evidence="7">Sec-independent protein translocase protein TatC</fullName>
    </recommendedName>
</protein>
<keyword evidence="3 7" id="KW-0653">Protein transport</keyword>
<comment type="similarity">
    <text evidence="7">Belongs to the TatC family.</text>
</comment>
<comment type="subunit">
    <text evidence="7">The Tat system comprises two distinct complexes: a TatABC complex, containing multiple copies of TatA, TatB and TatC subunits, and a separate TatA complex, containing only TatA subunits. Substrates initially bind to the TatABC complex, which probably triggers association of the separate TatA complex to form the active translocon.</text>
</comment>
<proteinExistence type="inferred from homology"/>
<evidence type="ECO:0000256" key="5">
    <source>
        <dbReference type="ARBA" id="ARBA00023010"/>
    </source>
</evidence>
<keyword evidence="5 7" id="KW-0811">Translocation</keyword>
<keyword evidence="7" id="KW-1003">Cell membrane</keyword>
<dbReference type="Proteomes" id="UP000578352">
    <property type="component" value="Unassembled WGS sequence"/>
</dbReference>
<dbReference type="PANTHER" id="PTHR30371">
    <property type="entry name" value="SEC-INDEPENDENT PROTEIN TRANSLOCASE PROTEIN TATC"/>
    <property type="match status" value="1"/>
</dbReference>
<keyword evidence="7" id="KW-0813">Transport</keyword>
<evidence type="ECO:0000313" key="8">
    <source>
        <dbReference type="EMBL" id="NYJ24169.1"/>
    </source>
</evidence>
<name>A0A853CV33_9MICO</name>
<organism evidence="8 9">
    <name type="scientific">Leifsonia shinshuensis</name>
    <dbReference type="NCBI Taxonomy" id="150026"/>
    <lineage>
        <taxon>Bacteria</taxon>
        <taxon>Bacillati</taxon>
        <taxon>Actinomycetota</taxon>
        <taxon>Actinomycetes</taxon>
        <taxon>Micrococcales</taxon>
        <taxon>Microbacteriaceae</taxon>
        <taxon>Leifsonia</taxon>
    </lineage>
</organism>
<dbReference type="PANTHER" id="PTHR30371:SF0">
    <property type="entry name" value="SEC-INDEPENDENT PROTEIN TRANSLOCASE PROTEIN TATC, CHLOROPLASTIC-RELATED"/>
    <property type="match status" value="1"/>
</dbReference>
<keyword evidence="6 7" id="KW-0472">Membrane</keyword>
<dbReference type="GO" id="GO:0033281">
    <property type="term" value="C:TAT protein transport complex"/>
    <property type="evidence" value="ECO:0007669"/>
    <property type="project" value="UniProtKB-UniRule"/>
</dbReference>
<dbReference type="AlphaFoldDB" id="A0A853CV33"/>